<sequence>MSYDHCKRDPESKETTIVPPPPFDKPKTTTAKTTAVDDKNSTSAFSSSPPVSTTGLYSVKGLEQTEPPPPDPLVSYSTSDETEITEEPKTGDTEAPSSDETDKPTSDETQPPSSDDTEAPSSDETDKPTSDETQPPSSDDTEAPSSDDTDETDKPSPDETKAPPPKDTEVPVSDKTSPGPISTTLSMSTSEDPDDDEREPCEISPRFFGPPGGFLGSILLMKKMMQRPGAKGCKTDAPKVTQTMPIEIETFEPVTVKFVDSSTPSAERTTEKAPREISTSEEAPILVVETIATANLQFSDSTSTPSQPPKDPKSQKTTSFAPPIIEIENVEEATLLPAETKTPENKRGPLSSTLESVVTFLTESVPPSAYPSVTNNIEEKANKKTSEAPSLIELETGKEEVVTFEPASSMPPGSMPLPDICPSSVPPAPGLDYKTLVIKSIVGDMFHVPGHVRYLVDESERKSLEDEQFFLMGGCHSDGGIMLYRGSDQTVSGFGNSQKAVMVLFQDLGKADAGAVASRRSKRSVSEMMGQTRDLGYVKAQSTVSEAGTLMKSTLDKLTKLCRHGLRNVAKSVSDYHNTLMDAIRTLRRSYDNGRKMLLKSYHSTSDKVVNYYRSVLSMYKNAYSYYSGISRTEKVRKKDKSHLM</sequence>
<evidence type="ECO:0000313" key="2">
    <source>
        <dbReference type="EMBL" id="GFS15274.1"/>
    </source>
</evidence>
<reference evidence="2 3" key="1">
    <citation type="journal article" date="2021" name="Elife">
        <title>Chloroplast acquisition without the gene transfer in kleptoplastic sea slugs, Plakobranchus ocellatus.</title>
        <authorList>
            <person name="Maeda T."/>
            <person name="Takahashi S."/>
            <person name="Yoshida T."/>
            <person name="Shimamura S."/>
            <person name="Takaki Y."/>
            <person name="Nagai Y."/>
            <person name="Toyoda A."/>
            <person name="Suzuki Y."/>
            <person name="Arimoto A."/>
            <person name="Ishii H."/>
            <person name="Satoh N."/>
            <person name="Nishiyama T."/>
            <person name="Hasebe M."/>
            <person name="Maruyama T."/>
            <person name="Minagawa J."/>
            <person name="Obokata J."/>
            <person name="Shigenobu S."/>
        </authorList>
    </citation>
    <scope>NUCLEOTIDE SEQUENCE [LARGE SCALE GENOMIC DNA]</scope>
</reference>
<dbReference type="AlphaFoldDB" id="A0AAV4IXU5"/>
<feature type="compositionally biased region" description="Low complexity" evidence="1">
    <location>
        <begin position="41"/>
        <end position="54"/>
    </location>
</feature>
<accession>A0AAV4IXU5</accession>
<feature type="region of interest" description="Disordered" evidence="1">
    <location>
        <begin position="259"/>
        <end position="279"/>
    </location>
</feature>
<organism evidence="2 3">
    <name type="scientific">Elysia marginata</name>
    <dbReference type="NCBI Taxonomy" id="1093978"/>
    <lineage>
        <taxon>Eukaryota</taxon>
        <taxon>Metazoa</taxon>
        <taxon>Spiralia</taxon>
        <taxon>Lophotrochozoa</taxon>
        <taxon>Mollusca</taxon>
        <taxon>Gastropoda</taxon>
        <taxon>Heterobranchia</taxon>
        <taxon>Euthyneura</taxon>
        <taxon>Panpulmonata</taxon>
        <taxon>Sacoglossa</taxon>
        <taxon>Placobranchoidea</taxon>
        <taxon>Plakobranchidae</taxon>
        <taxon>Elysia</taxon>
    </lineage>
</organism>
<dbReference type="EMBL" id="BMAT01009868">
    <property type="protein sequence ID" value="GFS15274.1"/>
    <property type="molecule type" value="Genomic_DNA"/>
</dbReference>
<dbReference type="Proteomes" id="UP000762676">
    <property type="component" value="Unassembled WGS sequence"/>
</dbReference>
<evidence type="ECO:0000313" key="3">
    <source>
        <dbReference type="Proteomes" id="UP000762676"/>
    </source>
</evidence>
<name>A0AAV4IXU5_9GAST</name>
<feature type="region of interest" description="Disordered" evidence="1">
    <location>
        <begin position="297"/>
        <end position="351"/>
    </location>
</feature>
<protein>
    <submittedName>
        <fullName evidence="2">S-antigen protein</fullName>
    </submittedName>
</protein>
<feature type="region of interest" description="Disordered" evidence="1">
    <location>
        <begin position="1"/>
        <end position="212"/>
    </location>
</feature>
<feature type="compositionally biased region" description="Basic and acidic residues" evidence="1">
    <location>
        <begin position="1"/>
        <end position="14"/>
    </location>
</feature>
<feature type="compositionally biased region" description="Basic and acidic residues" evidence="1">
    <location>
        <begin position="152"/>
        <end position="169"/>
    </location>
</feature>
<comment type="caution">
    <text evidence="2">The sequence shown here is derived from an EMBL/GenBank/DDBJ whole genome shotgun (WGS) entry which is preliminary data.</text>
</comment>
<feature type="compositionally biased region" description="Acidic residues" evidence="1">
    <location>
        <begin position="139"/>
        <end position="151"/>
    </location>
</feature>
<keyword evidence="3" id="KW-1185">Reference proteome</keyword>
<gene>
    <name evidence="2" type="ORF">ElyMa_004928200</name>
</gene>
<evidence type="ECO:0000256" key="1">
    <source>
        <dbReference type="SAM" id="MobiDB-lite"/>
    </source>
</evidence>
<feature type="compositionally biased region" description="Polar residues" evidence="1">
    <location>
        <begin position="174"/>
        <end position="190"/>
    </location>
</feature>
<proteinExistence type="predicted"/>